<dbReference type="AlphaFoldDB" id="A0A4Y9ZAN6"/>
<dbReference type="GO" id="GO:0046943">
    <property type="term" value="F:carboxylic acid transmembrane transporter activity"/>
    <property type="evidence" value="ECO:0007669"/>
    <property type="project" value="TreeGrafter"/>
</dbReference>
<dbReference type="GO" id="GO:0005886">
    <property type="term" value="C:plasma membrane"/>
    <property type="evidence" value="ECO:0007669"/>
    <property type="project" value="TreeGrafter"/>
</dbReference>
<feature type="region of interest" description="Disordered" evidence="6">
    <location>
        <begin position="1"/>
        <end position="24"/>
    </location>
</feature>
<feature type="transmembrane region" description="Helical" evidence="7">
    <location>
        <begin position="483"/>
        <end position="503"/>
    </location>
</feature>
<evidence type="ECO:0000256" key="7">
    <source>
        <dbReference type="SAM" id="Phobius"/>
    </source>
</evidence>
<dbReference type="CDD" id="cd17364">
    <property type="entry name" value="MFS_PhT"/>
    <property type="match status" value="1"/>
</dbReference>
<feature type="transmembrane region" description="Helical" evidence="7">
    <location>
        <begin position="237"/>
        <end position="260"/>
    </location>
</feature>
<dbReference type="PANTHER" id="PTHR23508">
    <property type="entry name" value="CARBOXYLIC ACID TRANSPORTER PROTEIN HOMOLOG"/>
    <property type="match status" value="1"/>
</dbReference>
<keyword evidence="10" id="KW-1185">Reference proteome</keyword>
<feature type="transmembrane region" description="Helical" evidence="7">
    <location>
        <begin position="167"/>
        <end position="189"/>
    </location>
</feature>
<comment type="caution">
    <text evidence="9">The sequence shown here is derived from an EMBL/GenBank/DDBJ whole genome shotgun (WGS) entry which is preliminary data.</text>
</comment>
<dbReference type="SUPFAM" id="SSF103473">
    <property type="entry name" value="MFS general substrate transporter"/>
    <property type="match status" value="1"/>
</dbReference>
<evidence type="ECO:0000256" key="3">
    <source>
        <dbReference type="ARBA" id="ARBA00022692"/>
    </source>
</evidence>
<protein>
    <recommendedName>
        <fullName evidence="8">Major facilitator superfamily (MFS) profile domain-containing protein</fullName>
    </recommendedName>
</protein>
<organism evidence="9 10">
    <name type="scientific">Dentipellis fragilis</name>
    <dbReference type="NCBI Taxonomy" id="205917"/>
    <lineage>
        <taxon>Eukaryota</taxon>
        <taxon>Fungi</taxon>
        <taxon>Dikarya</taxon>
        <taxon>Basidiomycota</taxon>
        <taxon>Agaricomycotina</taxon>
        <taxon>Agaricomycetes</taxon>
        <taxon>Russulales</taxon>
        <taxon>Hericiaceae</taxon>
        <taxon>Dentipellis</taxon>
    </lineage>
</organism>
<feature type="transmembrane region" description="Helical" evidence="7">
    <location>
        <begin position="141"/>
        <end position="160"/>
    </location>
</feature>
<feature type="domain" description="Major facilitator superfamily (MFS) profile" evidence="8">
    <location>
        <begin position="100"/>
        <end position="507"/>
    </location>
</feature>
<evidence type="ECO:0000256" key="4">
    <source>
        <dbReference type="ARBA" id="ARBA00022989"/>
    </source>
</evidence>
<dbReference type="Proteomes" id="UP000298327">
    <property type="component" value="Unassembled WGS sequence"/>
</dbReference>
<feature type="transmembrane region" description="Helical" evidence="7">
    <location>
        <begin position="95"/>
        <end position="113"/>
    </location>
</feature>
<proteinExistence type="predicted"/>
<feature type="region of interest" description="Disordered" evidence="6">
    <location>
        <begin position="632"/>
        <end position="670"/>
    </location>
</feature>
<name>A0A4Y9ZAN6_9AGAM</name>
<evidence type="ECO:0000256" key="5">
    <source>
        <dbReference type="ARBA" id="ARBA00023136"/>
    </source>
</evidence>
<keyword evidence="3 7" id="KW-0812">Transmembrane</keyword>
<evidence type="ECO:0000313" key="10">
    <source>
        <dbReference type="Proteomes" id="UP000298327"/>
    </source>
</evidence>
<feature type="transmembrane region" description="Helical" evidence="7">
    <location>
        <begin position="391"/>
        <end position="408"/>
    </location>
</feature>
<keyword evidence="4 7" id="KW-1133">Transmembrane helix</keyword>
<evidence type="ECO:0000256" key="2">
    <source>
        <dbReference type="ARBA" id="ARBA00022448"/>
    </source>
</evidence>
<dbReference type="PANTHER" id="PTHR23508:SF10">
    <property type="entry name" value="CARBOXYLIC ACID TRANSPORTER PROTEIN HOMOLOG"/>
    <property type="match status" value="1"/>
</dbReference>
<feature type="transmembrane region" description="Helical" evidence="7">
    <location>
        <begin position="364"/>
        <end position="385"/>
    </location>
</feature>
<dbReference type="Gene3D" id="1.20.1250.20">
    <property type="entry name" value="MFS general substrate transporter like domains"/>
    <property type="match status" value="1"/>
</dbReference>
<gene>
    <name evidence="9" type="ORF">EVG20_g1951</name>
</gene>
<dbReference type="InterPro" id="IPR005828">
    <property type="entry name" value="MFS_sugar_transport-like"/>
</dbReference>
<dbReference type="PROSITE" id="PS50850">
    <property type="entry name" value="MFS"/>
    <property type="match status" value="1"/>
</dbReference>
<reference evidence="9 10" key="1">
    <citation type="submission" date="2019-02" db="EMBL/GenBank/DDBJ databases">
        <title>Genome sequencing of the rare red list fungi Dentipellis fragilis.</title>
        <authorList>
            <person name="Buettner E."/>
            <person name="Kellner H."/>
        </authorList>
    </citation>
    <scope>NUCLEOTIDE SEQUENCE [LARGE SCALE GENOMIC DNA]</scope>
    <source>
        <strain evidence="9 10">DSM 105465</strain>
    </source>
</reference>
<dbReference type="InterPro" id="IPR020846">
    <property type="entry name" value="MFS_dom"/>
</dbReference>
<evidence type="ECO:0000259" key="8">
    <source>
        <dbReference type="PROSITE" id="PS50850"/>
    </source>
</evidence>
<feature type="compositionally biased region" description="Low complexity" evidence="6">
    <location>
        <begin position="661"/>
        <end position="670"/>
    </location>
</feature>
<dbReference type="FunFam" id="1.20.1250.20:FF:000140">
    <property type="entry name" value="Putative MFS phospholipid transporter"/>
    <property type="match status" value="1"/>
</dbReference>
<evidence type="ECO:0000256" key="6">
    <source>
        <dbReference type="SAM" id="MobiDB-lite"/>
    </source>
</evidence>
<keyword evidence="5 7" id="KW-0472">Membrane</keyword>
<feature type="transmembrane region" description="Helical" evidence="7">
    <location>
        <begin position="195"/>
        <end position="217"/>
    </location>
</feature>
<dbReference type="EMBL" id="SEOQ01000069">
    <property type="protein sequence ID" value="TFY71057.1"/>
    <property type="molecule type" value="Genomic_DNA"/>
</dbReference>
<dbReference type="InterPro" id="IPR036259">
    <property type="entry name" value="MFS_trans_sf"/>
</dbReference>
<dbReference type="OrthoDB" id="2153661at2759"/>
<sequence>MLDLSKTHTRSQTDRLDEETAEGQRMRELEKIDGTWEVHHLGSIKFSVHVNRKDPPHRLAYGAHTKDTTTERVEPSEPVNVPDLERNALTTRQAMSAYFTIAAAAFGLISDGYQNNLMTMSNVVFKQLYPKEYTSAVSTRVSNSLLVGACLGQVIVGLVCDRVGRKVALVSTTLLIVLGALLGTAAHGAHGSVQGLFWFLTFARGITGIGVGGEYPASSTSASEAANEKTIKNRGPVFIMVTNFVLSFGGPLAVSVFLIVLSAAGEDHLPTVWRVCFGIGILLPLSVLVFRLRMLSSQLYRKSAIKRRVPYWLVIKRYWRPLIGTCGAWFLYDFVTFPNGVFSGTIISSVIHNGSLKRTAEWQLLLGSLALPGVFVGAMLCNPLGRRNTMILGFSGYLVFGLIIGCAYERITKIIPLFVIFYGLMQSFGNLGPGDMLGLVSAESYATPVRGTCYGLSAAIGKAGAAVGTQAFTPIQNNLGKKWTFIIAAICGVTGIIVTYLFVPDLTGVDLADEDVRFMEYLKANGWEGEVGEDDDEKLVRQEDSLEPMTCNDRNDLRNDLNLSDGYDSCMSFLPALRLSSRYPHLNYLRLQRYTLTHIRHHIHDQAAKSHPATAPTDQQVASELFENARQGISSAGPSNEGLAQIPKRKRKAKEPKNAESAEPASLLSESSKAEAYLESLELTGQKPLLSDLEDLRPSQQPSTAGPKYAKAYYGLVDCICRSFTSSQLRQFAKDYQLPYKYSAAHRTKKQYAKAIVTQQWQWPSPEELERARKEQIEVAIQLFTVTPSQLFTIMGKGEYHPGQGEQQFTYKFKDGGDLLEISKKHNGIVEETIQLHTKKPLRDDLLQRIAQTTGAFVENAKHSGQVRICARDAVTLYGAKRLAIRTTLDLKQSNPLFISSKRVEQEGSSEHASPTYNAYPFVSSRPLPWTTGVSNTYRCRRVGDYFAASHTFDFDQTAGDWSVMDHVLSVDGTPVDLKHALLKRLDTAATDDGSMKTSINGSLGHLLFIPELTAVDALIPSLPAPHSYSDLCQWVSEREHPVFVSSLPLPFLEKPPSHQALAHRLVYHRLTSENLSHSDSGITRFLELKVVLPALQNFTGEDSPPDAVVKPTVRCSAGAKAEADLLLFNRAMDVRFSAVRSSSVESNDLPVELQKYLLSLQAYLEYTDTTASQPTPPAVLRYAGSDYVLHHSVSVRQSREELSTLTNSMTVQSVLDLESGEKHSLACEDYESDQQWNSFLRSCDDLAKQARGSKITPIGEGHRTLF</sequence>
<evidence type="ECO:0000313" key="9">
    <source>
        <dbReference type="EMBL" id="TFY71057.1"/>
    </source>
</evidence>
<comment type="subcellular location">
    <subcellularLocation>
        <location evidence="1">Membrane</location>
        <topology evidence="1">Multi-pass membrane protein</topology>
    </subcellularLocation>
</comment>
<accession>A0A4Y9ZAN6</accession>
<dbReference type="Pfam" id="PF00083">
    <property type="entry name" value="Sugar_tr"/>
    <property type="match status" value="1"/>
</dbReference>
<evidence type="ECO:0000256" key="1">
    <source>
        <dbReference type="ARBA" id="ARBA00004141"/>
    </source>
</evidence>
<feature type="transmembrane region" description="Helical" evidence="7">
    <location>
        <begin position="272"/>
        <end position="292"/>
    </location>
</feature>
<keyword evidence="2" id="KW-0813">Transport</keyword>
<dbReference type="STRING" id="205917.A0A4Y9ZAN6"/>